<comment type="caution">
    <text evidence="1">The sequence shown here is derived from an EMBL/GenBank/DDBJ whole genome shotgun (WGS) entry which is preliminary data.</text>
</comment>
<proteinExistence type="predicted"/>
<dbReference type="PROSITE" id="PS51257">
    <property type="entry name" value="PROKAR_LIPOPROTEIN"/>
    <property type="match status" value="1"/>
</dbReference>
<dbReference type="EMBL" id="BMGK01000003">
    <property type="protein sequence ID" value="GGD88066.1"/>
    <property type="molecule type" value="Genomic_DNA"/>
</dbReference>
<protein>
    <submittedName>
        <fullName evidence="1">Uncharacterized protein</fullName>
    </submittedName>
</protein>
<gene>
    <name evidence="1" type="ORF">GCM10011312_10030</name>
</gene>
<organism evidence="1 2">
    <name type="scientific">Planktosalinus lacus</name>
    <dbReference type="NCBI Taxonomy" id="1526573"/>
    <lineage>
        <taxon>Bacteria</taxon>
        <taxon>Pseudomonadati</taxon>
        <taxon>Bacteroidota</taxon>
        <taxon>Flavobacteriia</taxon>
        <taxon>Flavobacteriales</taxon>
        <taxon>Flavobacteriaceae</taxon>
        <taxon>Planktosalinus</taxon>
    </lineage>
</organism>
<reference evidence="1" key="1">
    <citation type="journal article" date="2014" name="Int. J. Syst. Evol. Microbiol.">
        <title>Complete genome sequence of Corynebacterium casei LMG S-19264T (=DSM 44701T), isolated from a smear-ripened cheese.</title>
        <authorList>
            <consortium name="US DOE Joint Genome Institute (JGI-PGF)"/>
            <person name="Walter F."/>
            <person name="Albersmeier A."/>
            <person name="Kalinowski J."/>
            <person name="Ruckert C."/>
        </authorList>
    </citation>
    <scope>NUCLEOTIDE SEQUENCE</scope>
    <source>
        <strain evidence="1">CGMCC 1.12924</strain>
    </source>
</reference>
<sequence length="142" mass="15161">MKHIKIIFTVLTLAIFTVACDDYKDFEQDRPAVIGFTGPASINLPVQAGNSTREREIPVFVSTTSDADRTFTASAVDGTEATSDNYSLSSVVIPANERTGILLFTAIDATLTSEEQPVVIAFDNAEGVVSGTQVTVNISTQN</sequence>
<dbReference type="RefSeq" id="WP_188440125.1">
    <property type="nucleotide sequence ID" value="NZ_BMGK01000003.1"/>
</dbReference>
<keyword evidence="2" id="KW-1185">Reference proteome</keyword>
<accession>A0A8J2V974</accession>
<evidence type="ECO:0000313" key="2">
    <source>
        <dbReference type="Proteomes" id="UP000652231"/>
    </source>
</evidence>
<reference evidence="1" key="2">
    <citation type="submission" date="2020-09" db="EMBL/GenBank/DDBJ databases">
        <authorList>
            <person name="Sun Q."/>
            <person name="Zhou Y."/>
        </authorList>
    </citation>
    <scope>NUCLEOTIDE SEQUENCE</scope>
    <source>
        <strain evidence="1">CGMCC 1.12924</strain>
    </source>
</reference>
<evidence type="ECO:0000313" key="1">
    <source>
        <dbReference type="EMBL" id="GGD88066.1"/>
    </source>
</evidence>
<name>A0A8J2V974_9FLAO</name>
<dbReference type="Proteomes" id="UP000652231">
    <property type="component" value="Unassembled WGS sequence"/>
</dbReference>
<dbReference type="AlphaFoldDB" id="A0A8J2V974"/>